<sequence length="168" mass="16975">MKPFARRRRQARGVAIITAIFLLVAVAGLAVAIVTLTTTQQAGTAQDIQGIRAYQAAKAGIEWALYTAQQSGLNPPQPAVTFGCSAAQTTVTRNVALPAGTSLSPFTVTLVITCDNLVAGIAGGGSGDATAAHIRITSTACNQPGAGGACPNAAPGADYVQRVITAQL</sequence>
<protein>
    <submittedName>
        <fullName evidence="1">MSHA biogenesis protein MshP</fullName>
    </submittedName>
</protein>
<keyword evidence="2" id="KW-1185">Reference proteome</keyword>
<dbReference type="Proteomes" id="UP000184339">
    <property type="component" value="Unassembled WGS sequence"/>
</dbReference>
<reference evidence="2" key="1">
    <citation type="submission" date="2016-11" db="EMBL/GenBank/DDBJ databases">
        <authorList>
            <person name="Varghese N."/>
            <person name="Submissions S."/>
        </authorList>
    </citation>
    <scope>NUCLEOTIDE SEQUENCE [LARGE SCALE GENOMIC DNA]</scope>
    <source>
        <strain evidence="2">Sac-22</strain>
    </source>
</reference>
<dbReference type="OrthoDB" id="8536494at2"/>
<name>A0A1M7R3U3_9BURK</name>
<dbReference type="STRING" id="551987.SAMN05192549_11069"/>
<organism evidence="1 2">
    <name type="scientific">Duganella sacchari</name>
    <dbReference type="NCBI Taxonomy" id="551987"/>
    <lineage>
        <taxon>Bacteria</taxon>
        <taxon>Pseudomonadati</taxon>
        <taxon>Pseudomonadota</taxon>
        <taxon>Betaproteobacteria</taxon>
        <taxon>Burkholderiales</taxon>
        <taxon>Oxalobacteraceae</taxon>
        <taxon>Telluria group</taxon>
        <taxon>Duganella</taxon>
    </lineage>
</organism>
<accession>A0A1M7R3U3</accession>
<evidence type="ECO:0000313" key="2">
    <source>
        <dbReference type="Proteomes" id="UP000184339"/>
    </source>
</evidence>
<evidence type="ECO:0000313" key="1">
    <source>
        <dbReference type="EMBL" id="SHN39799.1"/>
    </source>
</evidence>
<gene>
    <name evidence="1" type="ORF">SAMN05192549_11069</name>
</gene>
<dbReference type="AlphaFoldDB" id="A0A1M7R3U3"/>
<dbReference type="RefSeq" id="WP_072787392.1">
    <property type="nucleotide sequence ID" value="NZ_FRCX01000010.1"/>
</dbReference>
<proteinExistence type="predicted"/>
<dbReference type="EMBL" id="FRCX01000010">
    <property type="protein sequence ID" value="SHN39799.1"/>
    <property type="molecule type" value="Genomic_DNA"/>
</dbReference>